<keyword evidence="4" id="KW-1185">Reference proteome</keyword>
<evidence type="ECO:0000313" key="3">
    <source>
        <dbReference type="EMBL" id="KAF2828314.1"/>
    </source>
</evidence>
<feature type="chain" id="PRO_5025510862" evidence="2">
    <location>
        <begin position="20"/>
        <end position="221"/>
    </location>
</feature>
<reference evidence="3" key="1">
    <citation type="journal article" date="2020" name="Stud. Mycol.">
        <title>101 Dothideomycetes genomes: a test case for predicting lifestyles and emergence of pathogens.</title>
        <authorList>
            <person name="Haridas S."/>
            <person name="Albert R."/>
            <person name="Binder M."/>
            <person name="Bloem J."/>
            <person name="Labutti K."/>
            <person name="Salamov A."/>
            <person name="Andreopoulos B."/>
            <person name="Baker S."/>
            <person name="Barry K."/>
            <person name="Bills G."/>
            <person name="Bluhm B."/>
            <person name="Cannon C."/>
            <person name="Castanera R."/>
            <person name="Culley D."/>
            <person name="Daum C."/>
            <person name="Ezra D."/>
            <person name="Gonzalez J."/>
            <person name="Henrissat B."/>
            <person name="Kuo A."/>
            <person name="Liang C."/>
            <person name="Lipzen A."/>
            <person name="Lutzoni F."/>
            <person name="Magnuson J."/>
            <person name="Mondo S."/>
            <person name="Nolan M."/>
            <person name="Ohm R."/>
            <person name="Pangilinan J."/>
            <person name="Park H.-J."/>
            <person name="Ramirez L."/>
            <person name="Alfaro M."/>
            <person name="Sun H."/>
            <person name="Tritt A."/>
            <person name="Yoshinaga Y."/>
            <person name="Zwiers L.-H."/>
            <person name="Turgeon B."/>
            <person name="Goodwin S."/>
            <person name="Spatafora J."/>
            <person name="Crous P."/>
            <person name="Grigoriev I."/>
        </authorList>
    </citation>
    <scope>NUCLEOTIDE SEQUENCE</scope>
    <source>
        <strain evidence="3">CBS 113818</strain>
    </source>
</reference>
<dbReference type="EMBL" id="MU006222">
    <property type="protein sequence ID" value="KAF2828314.1"/>
    <property type="molecule type" value="Genomic_DNA"/>
</dbReference>
<proteinExistence type="predicted"/>
<keyword evidence="1" id="KW-1133">Transmembrane helix</keyword>
<feature type="transmembrane region" description="Helical" evidence="1">
    <location>
        <begin position="83"/>
        <end position="105"/>
    </location>
</feature>
<sequence>MKVLMMIVLLTALLTVASANEPKPKPKPKPKPEPILECQSTDTRCRADRKGNQYCPNGKWVDNQTCGSNEYCAMHPLTPTVNYTISIMKFLIFLTIIVMVTVPVLGKDKKKPRCPFNGAHTCVNSNTAISVCRDGECIIFAVAAIATVIPSQNDLPDQIPDGLGCTKCDVVGSKKCLAMPGWAYIPGFFECQRNGDNGGCIVYVFCPSGQKCVDKPDHHCA</sequence>
<keyword evidence="2" id="KW-0732">Signal</keyword>
<accession>A0A6A7A679</accession>
<evidence type="ECO:0000256" key="1">
    <source>
        <dbReference type="SAM" id="Phobius"/>
    </source>
</evidence>
<gene>
    <name evidence="3" type="ORF">CC86DRAFT_404244</name>
</gene>
<protein>
    <submittedName>
        <fullName evidence="3">Uncharacterized protein</fullName>
    </submittedName>
</protein>
<keyword evidence="1" id="KW-0472">Membrane</keyword>
<name>A0A6A7A679_9PLEO</name>
<evidence type="ECO:0000256" key="2">
    <source>
        <dbReference type="SAM" id="SignalP"/>
    </source>
</evidence>
<dbReference type="AlphaFoldDB" id="A0A6A7A679"/>
<feature type="signal peptide" evidence="2">
    <location>
        <begin position="1"/>
        <end position="19"/>
    </location>
</feature>
<keyword evidence="1" id="KW-0812">Transmembrane</keyword>
<evidence type="ECO:0000313" key="4">
    <source>
        <dbReference type="Proteomes" id="UP000799424"/>
    </source>
</evidence>
<organism evidence="3 4">
    <name type="scientific">Ophiobolus disseminans</name>
    <dbReference type="NCBI Taxonomy" id="1469910"/>
    <lineage>
        <taxon>Eukaryota</taxon>
        <taxon>Fungi</taxon>
        <taxon>Dikarya</taxon>
        <taxon>Ascomycota</taxon>
        <taxon>Pezizomycotina</taxon>
        <taxon>Dothideomycetes</taxon>
        <taxon>Pleosporomycetidae</taxon>
        <taxon>Pleosporales</taxon>
        <taxon>Pleosporineae</taxon>
        <taxon>Phaeosphaeriaceae</taxon>
        <taxon>Ophiobolus</taxon>
    </lineage>
</organism>
<dbReference type="Proteomes" id="UP000799424">
    <property type="component" value="Unassembled WGS sequence"/>
</dbReference>